<feature type="chain" id="PRO_5047454901" evidence="1">
    <location>
        <begin position="19"/>
        <end position="328"/>
    </location>
</feature>
<protein>
    <submittedName>
        <fullName evidence="2">Uncharacterized protein</fullName>
    </submittedName>
</protein>
<feature type="signal peptide" evidence="1">
    <location>
        <begin position="1"/>
        <end position="18"/>
    </location>
</feature>
<evidence type="ECO:0000313" key="3">
    <source>
        <dbReference type="Proteomes" id="UP001259982"/>
    </source>
</evidence>
<keyword evidence="1" id="KW-0732">Signal</keyword>
<comment type="caution">
    <text evidence="2">The sequence shown here is derived from an EMBL/GenBank/DDBJ whole genome shotgun (WGS) entry which is preliminary data.</text>
</comment>
<dbReference type="Proteomes" id="UP001259982">
    <property type="component" value="Unassembled WGS sequence"/>
</dbReference>
<proteinExistence type="predicted"/>
<evidence type="ECO:0000313" key="2">
    <source>
        <dbReference type="EMBL" id="MDT0618202.1"/>
    </source>
</evidence>
<accession>A0ABU3B6X5</accession>
<keyword evidence="3" id="KW-1185">Reference proteome</keyword>
<name>A0ABU3B6X5_9GAMM</name>
<dbReference type="EMBL" id="JAVRHY010000005">
    <property type="protein sequence ID" value="MDT0618202.1"/>
    <property type="molecule type" value="Genomic_DNA"/>
</dbReference>
<reference evidence="2 3" key="1">
    <citation type="submission" date="2023-09" db="EMBL/GenBank/DDBJ databases">
        <authorList>
            <person name="Rey-Velasco X."/>
        </authorList>
    </citation>
    <scope>NUCLEOTIDE SEQUENCE [LARGE SCALE GENOMIC DNA]</scope>
    <source>
        <strain evidence="2 3">P385</strain>
    </source>
</reference>
<evidence type="ECO:0000256" key="1">
    <source>
        <dbReference type="SAM" id="SignalP"/>
    </source>
</evidence>
<dbReference type="RefSeq" id="WP_311658279.1">
    <property type="nucleotide sequence ID" value="NZ_JAVRHY010000005.1"/>
</dbReference>
<gene>
    <name evidence="2" type="ORF">RM531_06925</name>
</gene>
<organism evidence="2 3">
    <name type="scientific">Spectribacter acetivorans</name>
    <dbReference type="NCBI Taxonomy" id="3075603"/>
    <lineage>
        <taxon>Bacteria</taxon>
        <taxon>Pseudomonadati</taxon>
        <taxon>Pseudomonadota</taxon>
        <taxon>Gammaproteobacteria</taxon>
        <taxon>Salinisphaerales</taxon>
        <taxon>Salinisphaeraceae</taxon>
        <taxon>Spectribacter</taxon>
    </lineage>
</organism>
<sequence>MKSALAVSALCLAGTALADDTVIQRELHVVVNVEASQSWESHTEEYGHQHWDADTTQRYELRTTLQSDTGLHTRNILNPDQQKRLRAKTIHLARQARRRIEASGNEFTIPRTPEEKADLNRQLQEEQAACGADMACRDAVMQRYVAIFAVLDNPEVLDPATDEGTPRYRYFEPFSGCDSQWQVEMQMTMTGTRYSEAQDEVVPFTEKRSADQGNVAQDVPLCQRFLAVMDTDAEAEPFYLENVYVPSAEGETVITEAGYTRRKTESQPMVPGVLGWATQQLRHAEPRGEVSAEIPLKFALNNISEESGSSKGTAEVTLRWSFTPLGED</sequence>